<dbReference type="PANTHER" id="PTHR23514">
    <property type="entry name" value="BYPASS OF STOP CODON PROTEIN 6"/>
    <property type="match status" value="1"/>
</dbReference>
<feature type="transmembrane region" description="Helical" evidence="5">
    <location>
        <begin position="204"/>
        <end position="227"/>
    </location>
</feature>
<dbReference type="Proteomes" id="UP001217044">
    <property type="component" value="Plasmid pDATS01"/>
</dbReference>
<evidence type="ECO:0000313" key="7">
    <source>
        <dbReference type="EMBL" id="WDA60374.1"/>
    </source>
</evidence>
<evidence type="ECO:0000256" key="1">
    <source>
        <dbReference type="ARBA" id="ARBA00004141"/>
    </source>
</evidence>
<evidence type="ECO:0000313" key="8">
    <source>
        <dbReference type="Proteomes" id="UP001217044"/>
    </source>
</evidence>
<dbReference type="InterPro" id="IPR051788">
    <property type="entry name" value="MFS_Transporter"/>
</dbReference>
<gene>
    <name evidence="7" type="ORF">M8445_15265</name>
</gene>
<keyword evidence="8" id="KW-1185">Reference proteome</keyword>
<dbReference type="EMBL" id="CP115166">
    <property type="protein sequence ID" value="WDA60374.1"/>
    <property type="molecule type" value="Genomic_DNA"/>
</dbReference>
<organism evidence="7 8">
    <name type="scientific">Deinococcus aquaticus</name>
    <dbReference type="NCBI Taxonomy" id="328692"/>
    <lineage>
        <taxon>Bacteria</taxon>
        <taxon>Thermotogati</taxon>
        <taxon>Deinococcota</taxon>
        <taxon>Deinococci</taxon>
        <taxon>Deinococcales</taxon>
        <taxon>Deinococcaceae</taxon>
        <taxon>Deinococcus</taxon>
    </lineage>
</organism>
<accession>A0ABY7V597</accession>
<dbReference type="Pfam" id="PF07690">
    <property type="entry name" value="MFS_1"/>
    <property type="match status" value="1"/>
</dbReference>
<evidence type="ECO:0000259" key="6">
    <source>
        <dbReference type="PROSITE" id="PS50850"/>
    </source>
</evidence>
<dbReference type="PROSITE" id="PS50850">
    <property type="entry name" value="MFS"/>
    <property type="match status" value="1"/>
</dbReference>
<feature type="transmembrane region" description="Helical" evidence="5">
    <location>
        <begin position="158"/>
        <end position="177"/>
    </location>
</feature>
<feature type="transmembrane region" description="Helical" evidence="5">
    <location>
        <begin position="96"/>
        <end position="114"/>
    </location>
</feature>
<feature type="transmembrane region" description="Helical" evidence="5">
    <location>
        <begin position="135"/>
        <end position="152"/>
    </location>
</feature>
<evidence type="ECO:0000256" key="5">
    <source>
        <dbReference type="SAM" id="Phobius"/>
    </source>
</evidence>
<keyword evidence="7" id="KW-0614">Plasmid</keyword>
<feature type="transmembrane region" description="Helical" evidence="5">
    <location>
        <begin position="72"/>
        <end position="90"/>
    </location>
</feature>
<feature type="transmembrane region" description="Helical" evidence="5">
    <location>
        <begin position="41"/>
        <end position="60"/>
    </location>
</feature>
<sequence length="389" mass="38808">MNLPQARWATMAAFFINGGAMAVWAANIPSVREQLRLSETTLGFALLAIAVGSVGALSIAGRLSARYGSRPVIIATAIPTILLVPVLIAAPNLPVLVLTLLAFGFCLSLMDVAMNAHGVMVEGRLGRPIMSSLHALWSAGSLVGAGGVALLLRTGLTPLTYAALAAAVLAALALVALPRLLPSALDRGAVGDDRPTFVLPRGPLLGIAALALLAFVAEGAIADWSAVYIRDALNTDRGLAAGGFVAFNLAMFAARLLGDPLRARFSAVALLRGGGVLAALGMAVALLAQSPGVAFVGFALTGLGLSNVVPVLFSAAGALPGVSAATGVAAAASAGYAGFLIGPPVIGVLAGVITLKAALLLVVVFAALIAVAAGTVRHARPVGAAPASH</sequence>
<dbReference type="InterPro" id="IPR020846">
    <property type="entry name" value="MFS_dom"/>
</dbReference>
<evidence type="ECO:0000256" key="4">
    <source>
        <dbReference type="ARBA" id="ARBA00023136"/>
    </source>
</evidence>
<keyword evidence="3 5" id="KW-1133">Transmembrane helix</keyword>
<protein>
    <submittedName>
        <fullName evidence="7">MFS transporter</fullName>
    </submittedName>
</protein>
<keyword evidence="4 5" id="KW-0472">Membrane</keyword>
<comment type="subcellular location">
    <subcellularLocation>
        <location evidence="1">Membrane</location>
        <topology evidence="1">Multi-pass membrane protein</topology>
    </subcellularLocation>
</comment>
<reference evidence="7 8" key="1">
    <citation type="submission" date="2022-12" db="EMBL/GenBank/DDBJ databases">
        <title>Genome Sequence of Deinococcus aquaticus Type Strain PB314.</title>
        <authorList>
            <person name="Albert C."/>
            <person name="Hill J."/>
            <person name="Boren L."/>
            <person name="Scholz-Ng S."/>
            <person name="Fatema N."/>
            <person name="Grosso R."/>
            <person name="Soboslay E."/>
            <person name="Tuohy J."/>
        </authorList>
    </citation>
    <scope>NUCLEOTIDE SEQUENCE [LARGE SCALE GENOMIC DNA]</scope>
    <source>
        <strain evidence="7 8">PB-314</strain>
        <plasmid evidence="7 8">pDATS01</plasmid>
    </source>
</reference>
<evidence type="ECO:0000256" key="3">
    <source>
        <dbReference type="ARBA" id="ARBA00022989"/>
    </source>
</evidence>
<dbReference type="SUPFAM" id="SSF103473">
    <property type="entry name" value="MFS general substrate transporter"/>
    <property type="match status" value="1"/>
</dbReference>
<feature type="transmembrane region" description="Helical" evidence="5">
    <location>
        <begin position="269"/>
        <end position="288"/>
    </location>
</feature>
<dbReference type="Gene3D" id="1.20.1250.20">
    <property type="entry name" value="MFS general substrate transporter like domains"/>
    <property type="match status" value="2"/>
</dbReference>
<dbReference type="PANTHER" id="PTHR23514:SF13">
    <property type="entry name" value="INNER MEMBRANE PROTEIN YBJJ"/>
    <property type="match status" value="1"/>
</dbReference>
<keyword evidence="2 5" id="KW-0812">Transmembrane</keyword>
<dbReference type="InterPro" id="IPR036259">
    <property type="entry name" value="MFS_trans_sf"/>
</dbReference>
<feature type="domain" description="Major facilitator superfamily (MFS) profile" evidence="6">
    <location>
        <begin position="6"/>
        <end position="375"/>
    </location>
</feature>
<proteinExistence type="predicted"/>
<dbReference type="InterPro" id="IPR011701">
    <property type="entry name" value="MFS"/>
</dbReference>
<feature type="transmembrane region" description="Helical" evidence="5">
    <location>
        <begin position="294"/>
        <end position="315"/>
    </location>
</feature>
<feature type="transmembrane region" description="Helical" evidence="5">
    <location>
        <begin position="322"/>
        <end position="342"/>
    </location>
</feature>
<name>A0ABY7V597_9DEIO</name>
<dbReference type="CDD" id="cd17393">
    <property type="entry name" value="MFS_MosC_like"/>
    <property type="match status" value="1"/>
</dbReference>
<feature type="transmembrane region" description="Helical" evidence="5">
    <location>
        <begin position="239"/>
        <end position="257"/>
    </location>
</feature>
<dbReference type="RefSeq" id="WP_273991153.1">
    <property type="nucleotide sequence ID" value="NZ_BAABQT010000008.1"/>
</dbReference>
<evidence type="ECO:0000256" key="2">
    <source>
        <dbReference type="ARBA" id="ARBA00022692"/>
    </source>
</evidence>
<feature type="transmembrane region" description="Helical" evidence="5">
    <location>
        <begin position="348"/>
        <end position="371"/>
    </location>
</feature>
<geneLocation type="plasmid" evidence="7 8">
    <name>pDATS01</name>
</geneLocation>